<evidence type="ECO:0000313" key="3">
    <source>
        <dbReference type="Proteomes" id="UP000257109"/>
    </source>
</evidence>
<comment type="caution">
    <text evidence="2">The sequence shown here is derived from an EMBL/GenBank/DDBJ whole genome shotgun (WGS) entry which is preliminary data.</text>
</comment>
<organism evidence="2 3">
    <name type="scientific">Mucuna pruriens</name>
    <name type="common">Velvet bean</name>
    <name type="synonym">Dolichos pruriens</name>
    <dbReference type="NCBI Taxonomy" id="157652"/>
    <lineage>
        <taxon>Eukaryota</taxon>
        <taxon>Viridiplantae</taxon>
        <taxon>Streptophyta</taxon>
        <taxon>Embryophyta</taxon>
        <taxon>Tracheophyta</taxon>
        <taxon>Spermatophyta</taxon>
        <taxon>Magnoliopsida</taxon>
        <taxon>eudicotyledons</taxon>
        <taxon>Gunneridae</taxon>
        <taxon>Pentapetalae</taxon>
        <taxon>rosids</taxon>
        <taxon>fabids</taxon>
        <taxon>Fabales</taxon>
        <taxon>Fabaceae</taxon>
        <taxon>Papilionoideae</taxon>
        <taxon>50 kb inversion clade</taxon>
        <taxon>NPAAA clade</taxon>
        <taxon>indigoferoid/millettioid clade</taxon>
        <taxon>Phaseoleae</taxon>
        <taxon>Mucuna</taxon>
    </lineage>
</organism>
<dbReference type="OrthoDB" id="1436249at2759"/>
<dbReference type="SUPFAM" id="SSF56672">
    <property type="entry name" value="DNA/RNA polymerases"/>
    <property type="match status" value="1"/>
</dbReference>
<dbReference type="InterPro" id="IPR043502">
    <property type="entry name" value="DNA/RNA_pol_sf"/>
</dbReference>
<dbReference type="InterPro" id="IPR043128">
    <property type="entry name" value="Rev_trsase/Diguanyl_cyclase"/>
</dbReference>
<dbReference type="Proteomes" id="UP000257109">
    <property type="component" value="Unassembled WGS sequence"/>
</dbReference>
<dbReference type="PANTHER" id="PTHR34072">
    <property type="entry name" value="ENZYMATIC POLYPROTEIN-RELATED"/>
    <property type="match status" value="1"/>
</dbReference>
<sequence>MFIKRNLELMREIRVPSNALWVNECPLHWPVPGNVKGVRGILGKLARPLTQLTKREGFKGNPKAQEAFEELKEKITTPVLALFDFTKEFLIECDASGQGIGAILMQQGKLIALFSKALGK</sequence>
<dbReference type="EMBL" id="QJKJ01000826">
    <property type="protein sequence ID" value="RDY10517.1"/>
    <property type="molecule type" value="Genomic_DNA"/>
</dbReference>
<name>A0A371I648_MUCPR</name>
<dbReference type="PANTHER" id="PTHR34072:SF55">
    <property type="entry name" value="DNA_RNA POLYMERASES SUPERFAMILY PROTEIN"/>
    <property type="match status" value="1"/>
</dbReference>
<dbReference type="AlphaFoldDB" id="A0A371I648"/>
<feature type="domain" description="Reverse transcriptase/retrotransposon-derived protein RNase H-like" evidence="1">
    <location>
        <begin position="62"/>
        <end position="118"/>
    </location>
</feature>
<reference evidence="2" key="1">
    <citation type="submission" date="2018-05" db="EMBL/GenBank/DDBJ databases">
        <title>Draft genome of Mucuna pruriens seed.</title>
        <authorList>
            <person name="Nnadi N.E."/>
            <person name="Vos R."/>
            <person name="Hasami M.H."/>
            <person name="Devisetty U.K."/>
            <person name="Aguiy J.C."/>
        </authorList>
    </citation>
    <scope>NUCLEOTIDE SEQUENCE [LARGE SCALE GENOMIC DNA]</scope>
    <source>
        <strain evidence="2">JCA_2017</strain>
    </source>
</reference>
<dbReference type="STRING" id="157652.A0A371I648"/>
<dbReference type="InterPro" id="IPR041577">
    <property type="entry name" value="RT_RNaseH_2"/>
</dbReference>
<evidence type="ECO:0000259" key="1">
    <source>
        <dbReference type="Pfam" id="PF17919"/>
    </source>
</evidence>
<accession>A0A371I648</accession>
<dbReference type="Pfam" id="PF17919">
    <property type="entry name" value="RT_RNaseH_2"/>
    <property type="match status" value="1"/>
</dbReference>
<protein>
    <submittedName>
        <fullName evidence="2">Retrovirus-related Pol polyprotein</fullName>
    </submittedName>
</protein>
<evidence type="ECO:0000313" key="2">
    <source>
        <dbReference type="EMBL" id="RDY10517.1"/>
    </source>
</evidence>
<dbReference type="Gene3D" id="3.30.70.270">
    <property type="match status" value="1"/>
</dbReference>
<feature type="non-terminal residue" evidence="2">
    <location>
        <position position="1"/>
    </location>
</feature>
<keyword evidence="3" id="KW-1185">Reference proteome</keyword>
<gene>
    <name evidence="2" type="primary">pol</name>
    <name evidence="2" type="ORF">CR513_04940</name>
</gene>
<proteinExistence type="predicted"/>